<name>A0A6L2PZ70_COPFO</name>
<dbReference type="Proteomes" id="UP000502823">
    <property type="component" value="Unassembled WGS sequence"/>
</dbReference>
<dbReference type="OrthoDB" id="10263751at2759"/>
<protein>
    <recommendedName>
        <fullName evidence="2">DUF4746 domain-containing protein</fullName>
    </recommendedName>
</protein>
<sequence>MVGTLKKIKLEIGGDFLTFAIAKSDNIQVLTRFRKQSEPTWMFIVGGQLVNLMFGADAPKLTNLIITEISKEKAVQKGEATREALPFDELTPEEKVRRSEKEKQRLAAKAQEEAIEAAARAAAYHKELRNLMKYIRSYTVILLMPYLYENGTAEAWQKLIEELGPMGYSVQDEESLELLPSLASEFINGGMQEVSEEFNEQLKSGKTIAKLLLYQPPEVPETLPPGPDEKGAEAEPSVLTAESDAIFGAVRVIYGCHPSDGEGELLPADPESFEAKYRKAIDIPAFWTPITPTGKANAIMKLFPKFAEKYKLPPPPPLPPVITIIFDANKSPEVNEMMQSYTDEVIITGYFTGSDPSSVKKVGTSKEEYDQLQYKQDGETLVVVVSRKRSEPLLSFCQLGPIYISDNTDDGKKDYKAFFPEEEEETGEELLSDEPEKTSKLHVTIPQCGGHEGQVSEYMYEKEENFVPEYDEASGLSSTFEKVQSLEAEAETPTQTAAKAEG</sequence>
<reference evidence="4" key="1">
    <citation type="submission" date="2020-01" db="EMBL/GenBank/DDBJ databases">
        <title>Draft genome sequence of the Termite Coptotermes fromosanus.</title>
        <authorList>
            <person name="Itakura S."/>
            <person name="Yosikawa Y."/>
            <person name="Umezawa K."/>
        </authorList>
    </citation>
    <scope>NUCLEOTIDE SEQUENCE [LARGE SCALE GENOMIC DNA]</scope>
</reference>
<evidence type="ECO:0000313" key="3">
    <source>
        <dbReference type="EMBL" id="GFG37933.1"/>
    </source>
</evidence>
<evidence type="ECO:0000259" key="2">
    <source>
        <dbReference type="Pfam" id="PF15928"/>
    </source>
</evidence>
<accession>A0A6L2PZ70</accession>
<evidence type="ECO:0000313" key="4">
    <source>
        <dbReference type="Proteomes" id="UP000502823"/>
    </source>
</evidence>
<gene>
    <name evidence="3" type="ORF">Cfor_07421</name>
</gene>
<dbReference type="InterPro" id="IPR051766">
    <property type="entry name" value="TXND_domain-containing"/>
</dbReference>
<feature type="region of interest" description="Disordered" evidence="1">
    <location>
        <begin position="477"/>
        <end position="502"/>
    </location>
</feature>
<dbReference type="InterPro" id="IPR031827">
    <property type="entry name" value="DUF4746"/>
</dbReference>
<dbReference type="InParanoid" id="A0A6L2PZ70"/>
<feature type="compositionally biased region" description="Low complexity" evidence="1">
    <location>
        <begin position="491"/>
        <end position="502"/>
    </location>
</feature>
<dbReference type="Pfam" id="PF15928">
    <property type="entry name" value="DUF4746"/>
    <property type="match status" value="1"/>
</dbReference>
<feature type="domain" description="DUF4746" evidence="2">
    <location>
        <begin position="235"/>
        <end position="428"/>
    </location>
</feature>
<evidence type="ECO:0000256" key="1">
    <source>
        <dbReference type="SAM" id="MobiDB-lite"/>
    </source>
</evidence>
<dbReference type="EMBL" id="BLKM01000729">
    <property type="protein sequence ID" value="GFG37933.1"/>
    <property type="molecule type" value="Genomic_DNA"/>
</dbReference>
<dbReference type="PANTHER" id="PTHR46135">
    <property type="entry name" value="NME/NM23 FAMILY MEMBER 8"/>
    <property type="match status" value="1"/>
</dbReference>
<dbReference type="AlphaFoldDB" id="A0A6L2PZ70"/>
<dbReference type="PANTHER" id="PTHR46135:SF3">
    <property type="entry name" value="NME_NM23 FAMILY MEMBER 8"/>
    <property type="match status" value="1"/>
</dbReference>
<proteinExistence type="predicted"/>
<keyword evidence="4" id="KW-1185">Reference proteome</keyword>
<organism evidence="3 4">
    <name type="scientific">Coptotermes formosanus</name>
    <name type="common">Formosan subterranean termite</name>
    <dbReference type="NCBI Taxonomy" id="36987"/>
    <lineage>
        <taxon>Eukaryota</taxon>
        <taxon>Metazoa</taxon>
        <taxon>Ecdysozoa</taxon>
        <taxon>Arthropoda</taxon>
        <taxon>Hexapoda</taxon>
        <taxon>Insecta</taxon>
        <taxon>Pterygota</taxon>
        <taxon>Neoptera</taxon>
        <taxon>Polyneoptera</taxon>
        <taxon>Dictyoptera</taxon>
        <taxon>Blattodea</taxon>
        <taxon>Blattoidea</taxon>
        <taxon>Termitoidae</taxon>
        <taxon>Rhinotermitidae</taxon>
        <taxon>Coptotermes</taxon>
    </lineage>
</organism>
<comment type="caution">
    <text evidence="3">The sequence shown here is derived from an EMBL/GenBank/DDBJ whole genome shotgun (WGS) entry which is preliminary data.</text>
</comment>